<dbReference type="PANTHER" id="PTHR34174:SF1">
    <property type="entry name" value="CENTRIOLAR AND CILIOGENESIS-ASSOCIATED PROTEIN HYLS1"/>
    <property type="match status" value="1"/>
</dbReference>
<evidence type="ECO:0000256" key="8">
    <source>
        <dbReference type="SAM" id="MobiDB-lite"/>
    </source>
</evidence>
<dbReference type="Pfam" id="PF15311">
    <property type="entry name" value="HYLS1_C"/>
    <property type="match status" value="1"/>
</dbReference>
<keyword evidence="5" id="KW-0970">Cilium biogenesis/degradation</keyword>
<evidence type="ECO:0000256" key="6">
    <source>
        <dbReference type="ARBA" id="ARBA00023212"/>
    </source>
</evidence>
<dbReference type="GO" id="GO:0005814">
    <property type="term" value="C:centriole"/>
    <property type="evidence" value="ECO:0007669"/>
    <property type="project" value="UniProtKB-SubCell"/>
</dbReference>
<evidence type="ECO:0000256" key="3">
    <source>
        <dbReference type="ARBA" id="ARBA00010091"/>
    </source>
</evidence>
<dbReference type="Proteomes" id="UP000054408">
    <property type="component" value="Unassembled WGS sequence"/>
</dbReference>
<proteinExistence type="inferred from homology"/>
<feature type="domain" description="Centriolar and ciliogenesis-associated protein HYLS1 C-terminal" evidence="9">
    <location>
        <begin position="226"/>
        <end position="288"/>
    </location>
</feature>
<dbReference type="eggNOG" id="ENOG502SC0W">
    <property type="taxonomic scope" value="Eukaryota"/>
</dbReference>
<dbReference type="GO" id="GO:0060271">
    <property type="term" value="P:cilium assembly"/>
    <property type="evidence" value="ECO:0007669"/>
    <property type="project" value="TreeGrafter"/>
</dbReference>
<comment type="similarity">
    <text evidence="3">Belongs to the HYLS1 family.</text>
</comment>
<name>A0A0L0DVF1_THETB</name>
<dbReference type="PANTHER" id="PTHR34174">
    <property type="entry name" value="HYDROLETHALUS SYNDROME PROTEIN 1"/>
    <property type="match status" value="1"/>
</dbReference>
<sequence>MAALDVRAVRAQLAALGYDNVPDELLAEFVAELEQLTAASGPATTTTRAVTTAKTSTASGGAGIGRGGTRSDGFGGEYDDGEEYEYEYEYAYVDPVTGQPVDGRTGVVGGVDVEDEEFRAVYGQRSKGSSGMPRRRPLTAVVNGARPKEAKGFIRSRPYTAHIGSKAKADKVARYHATQAEWAHDPFLKRQGGGGKRAPRRPGSRAGEVEVVPKRKRHNLAAMRPNYVPPGEKERRGLRWKIREQMWQSEEGFKRKQLNLAAEARKNAYVPPTSRQRKALRWQIRQQMLE</sequence>
<evidence type="ECO:0000259" key="9">
    <source>
        <dbReference type="Pfam" id="PF15311"/>
    </source>
</evidence>
<evidence type="ECO:0000256" key="7">
    <source>
        <dbReference type="ARBA" id="ARBA00023273"/>
    </source>
</evidence>
<protein>
    <recommendedName>
        <fullName evidence="9">Centriolar and ciliogenesis-associated protein HYLS1 C-terminal domain-containing protein</fullName>
    </recommendedName>
</protein>
<reference evidence="10 11" key="1">
    <citation type="submission" date="2010-05" db="EMBL/GenBank/DDBJ databases">
        <title>The Genome Sequence of Thecamonas trahens ATCC 50062.</title>
        <authorList>
            <consortium name="The Broad Institute Genome Sequencing Platform"/>
            <person name="Russ C."/>
            <person name="Cuomo C."/>
            <person name="Shea T."/>
            <person name="Young S.K."/>
            <person name="Zeng Q."/>
            <person name="Koehrsen M."/>
            <person name="Haas B."/>
            <person name="Borodovsky M."/>
            <person name="Guigo R."/>
            <person name="Alvarado L."/>
            <person name="Berlin A."/>
            <person name="Bochicchio J."/>
            <person name="Borenstein D."/>
            <person name="Chapman S."/>
            <person name="Chen Z."/>
            <person name="Freedman E."/>
            <person name="Gellesch M."/>
            <person name="Goldberg J."/>
            <person name="Griggs A."/>
            <person name="Gujja S."/>
            <person name="Heilman E."/>
            <person name="Heiman D."/>
            <person name="Hepburn T."/>
            <person name="Howarth C."/>
            <person name="Jen D."/>
            <person name="Larson L."/>
            <person name="Mehta T."/>
            <person name="Park D."/>
            <person name="Pearson M."/>
            <person name="Roberts A."/>
            <person name="Saif S."/>
            <person name="Shenoy N."/>
            <person name="Sisk P."/>
            <person name="Stolte C."/>
            <person name="Sykes S."/>
            <person name="Thomson T."/>
            <person name="Walk T."/>
            <person name="White J."/>
            <person name="Yandava C."/>
            <person name="Burger G."/>
            <person name="Gray M.W."/>
            <person name="Holland P.W.H."/>
            <person name="King N."/>
            <person name="Lang F.B.F."/>
            <person name="Roger A.J."/>
            <person name="Ruiz-Trillo I."/>
            <person name="Lander E."/>
            <person name="Nusbaum C."/>
        </authorList>
    </citation>
    <scope>NUCLEOTIDE SEQUENCE [LARGE SCALE GENOMIC DNA]</scope>
    <source>
        <strain evidence="10 11">ATCC 50062</strain>
    </source>
</reference>
<dbReference type="GeneID" id="25569399"/>
<feature type="compositionally biased region" description="Low complexity" evidence="8">
    <location>
        <begin position="47"/>
        <end position="59"/>
    </location>
</feature>
<evidence type="ECO:0000256" key="5">
    <source>
        <dbReference type="ARBA" id="ARBA00022794"/>
    </source>
</evidence>
<dbReference type="InterPro" id="IPR027918">
    <property type="entry name" value="HYLS1_C_dom"/>
</dbReference>
<keyword evidence="6" id="KW-0206">Cytoskeleton</keyword>
<evidence type="ECO:0000256" key="2">
    <source>
        <dbReference type="ARBA" id="ARBA00004138"/>
    </source>
</evidence>
<comment type="subcellular location">
    <subcellularLocation>
        <location evidence="2">Cell projection</location>
        <location evidence="2">Cilium</location>
    </subcellularLocation>
    <subcellularLocation>
        <location evidence="1">Cytoplasm</location>
        <location evidence="1">Cytoskeleton</location>
        <location evidence="1">Microtubule organizing center</location>
        <location evidence="1">Centrosome</location>
        <location evidence="1">Centriole</location>
    </subcellularLocation>
</comment>
<dbReference type="AlphaFoldDB" id="A0A0L0DVF1"/>
<feature type="region of interest" description="Disordered" evidence="8">
    <location>
        <begin position="187"/>
        <end position="208"/>
    </location>
</feature>
<evidence type="ECO:0000256" key="1">
    <source>
        <dbReference type="ARBA" id="ARBA00004114"/>
    </source>
</evidence>
<evidence type="ECO:0000256" key="4">
    <source>
        <dbReference type="ARBA" id="ARBA00022490"/>
    </source>
</evidence>
<dbReference type="InterPro" id="IPR052319">
    <property type="entry name" value="Centriolar_ciliogenesis_assoc"/>
</dbReference>
<dbReference type="EMBL" id="GL349512">
    <property type="protein sequence ID" value="KNC56195.1"/>
    <property type="molecule type" value="Genomic_DNA"/>
</dbReference>
<feature type="compositionally biased region" description="Gly residues" evidence="8">
    <location>
        <begin position="60"/>
        <end position="75"/>
    </location>
</feature>
<dbReference type="RefSeq" id="XP_013752685.1">
    <property type="nucleotide sequence ID" value="XM_013897231.1"/>
</dbReference>
<evidence type="ECO:0000313" key="11">
    <source>
        <dbReference type="Proteomes" id="UP000054408"/>
    </source>
</evidence>
<dbReference type="OrthoDB" id="6343432at2759"/>
<keyword evidence="11" id="KW-1185">Reference proteome</keyword>
<keyword evidence="7" id="KW-0966">Cell projection</keyword>
<feature type="region of interest" description="Disordered" evidence="8">
    <location>
        <begin position="47"/>
        <end position="75"/>
    </location>
</feature>
<gene>
    <name evidence="10" type="ORF">AMSG_11441</name>
</gene>
<dbReference type="GO" id="GO:0097730">
    <property type="term" value="C:non-motile cilium"/>
    <property type="evidence" value="ECO:0007669"/>
    <property type="project" value="TreeGrafter"/>
</dbReference>
<keyword evidence="4" id="KW-0963">Cytoplasm</keyword>
<accession>A0A0L0DVF1</accession>
<evidence type="ECO:0000313" key="10">
    <source>
        <dbReference type="EMBL" id="KNC56195.1"/>
    </source>
</evidence>
<organism evidence="10 11">
    <name type="scientific">Thecamonas trahens ATCC 50062</name>
    <dbReference type="NCBI Taxonomy" id="461836"/>
    <lineage>
        <taxon>Eukaryota</taxon>
        <taxon>Apusozoa</taxon>
        <taxon>Apusomonadida</taxon>
        <taxon>Apusomonadidae</taxon>
        <taxon>Thecamonas</taxon>
    </lineage>
</organism>